<dbReference type="InterPro" id="IPR036908">
    <property type="entry name" value="RlpA-like_sf"/>
</dbReference>
<feature type="signal peptide" evidence="1">
    <location>
        <begin position="1"/>
        <end position="32"/>
    </location>
</feature>
<dbReference type="GO" id="GO:0009254">
    <property type="term" value="P:peptidoglycan turnover"/>
    <property type="evidence" value="ECO:0007669"/>
    <property type="project" value="InterPro"/>
</dbReference>
<gene>
    <name evidence="3" type="ORF">SOCEGT47_008610</name>
</gene>
<evidence type="ECO:0000256" key="1">
    <source>
        <dbReference type="SAM" id="SignalP"/>
    </source>
</evidence>
<accession>A0A4V0NCU5</accession>
<evidence type="ECO:0000313" key="3">
    <source>
        <dbReference type="EMBL" id="AUX20392.1"/>
    </source>
</evidence>
<evidence type="ECO:0000259" key="2">
    <source>
        <dbReference type="Pfam" id="PF06725"/>
    </source>
</evidence>
<proteinExistence type="predicted"/>
<reference evidence="3 4" key="1">
    <citation type="submission" date="2015-09" db="EMBL/GenBank/DDBJ databases">
        <title>Sorangium comparison.</title>
        <authorList>
            <person name="Zaburannyi N."/>
            <person name="Bunk B."/>
            <person name="Overmann J."/>
            <person name="Mueller R."/>
        </authorList>
    </citation>
    <scope>NUCLEOTIDE SEQUENCE [LARGE SCALE GENOMIC DNA]</scope>
    <source>
        <strain evidence="3 4">So ceGT47</strain>
    </source>
</reference>
<evidence type="ECO:0000313" key="4">
    <source>
        <dbReference type="Proteomes" id="UP000295781"/>
    </source>
</evidence>
<feature type="chain" id="PRO_5020330971" description="3D domain-containing protein" evidence="1">
    <location>
        <begin position="33"/>
        <end position="343"/>
    </location>
</feature>
<protein>
    <recommendedName>
        <fullName evidence="2">3D domain-containing protein</fullName>
    </recommendedName>
</protein>
<name>A0A4V0NCU5_SORCE</name>
<organism evidence="3 4">
    <name type="scientific">Sorangium cellulosum</name>
    <name type="common">Polyangium cellulosum</name>
    <dbReference type="NCBI Taxonomy" id="56"/>
    <lineage>
        <taxon>Bacteria</taxon>
        <taxon>Pseudomonadati</taxon>
        <taxon>Myxococcota</taxon>
        <taxon>Polyangia</taxon>
        <taxon>Polyangiales</taxon>
        <taxon>Polyangiaceae</taxon>
        <taxon>Sorangium</taxon>
    </lineage>
</organism>
<dbReference type="SUPFAM" id="SSF50685">
    <property type="entry name" value="Barwin-like endoglucanases"/>
    <property type="match status" value="1"/>
</dbReference>
<dbReference type="RefSeq" id="WP_129345518.1">
    <property type="nucleotide sequence ID" value="NZ_CP012670.1"/>
</dbReference>
<dbReference type="Pfam" id="PF06725">
    <property type="entry name" value="3D"/>
    <property type="match status" value="1"/>
</dbReference>
<dbReference type="OrthoDB" id="9783686at2"/>
<dbReference type="AlphaFoldDB" id="A0A4V0NCU5"/>
<dbReference type="Proteomes" id="UP000295781">
    <property type="component" value="Chromosome"/>
</dbReference>
<feature type="domain" description="3D" evidence="2">
    <location>
        <begin position="240"/>
        <end position="294"/>
    </location>
</feature>
<keyword evidence="1" id="KW-0732">Signal</keyword>
<dbReference type="CDD" id="cd22785">
    <property type="entry name" value="DPBB_MltA-like"/>
    <property type="match status" value="1"/>
</dbReference>
<dbReference type="Gene3D" id="2.40.40.10">
    <property type="entry name" value="RlpA-like domain"/>
    <property type="match status" value="1"/>
</dbReference>
<dbReference type="EMBL" id="CP012670">
    <property type="protein sequence ID" value="AUX20392.1"/>
    <property type="molecule type" value="Genomic_DNA"/>
</dbReference>
<sequence>MTIATRARALRARGLRALLLALAAGCATRAGADWVEGGSREPRLARGGGGWLHAPPPDDGGRGMRAGMAQADARGAAQADARGAAQADAPGAAPVDMRAAVAVAPAEEEPPILVREHGRPARPVAPRAAGAVLATPGLAPGLFRNTYYDFPSEGPGPKDATLYDAACAPLASVPRSFHDEVCVQGSGRLASGDTVSFARRGCACADICPRTGQKVCFERLDPRRFPYGRGATGRPITPLRTVAVDSSVIPLGTPLYVPELVGLPLPGGGRHDGCFLAEDRGIKVVGPQIDVFTGDPAVTARLNALFPSNRGVRPVLNDARCRAILAAPAATPIPASVAAPGPS</sequence>
<dbReference type="InterPro" id="IPR010611">
    <property type="entry name" value="3D_dom"/>
</dbReference>
<dbReference type="GO" id="GO:0004553">
    <property type="term" value="F:hydrolase activity, hydrolyzing O-glycosyl compounds"/>
    <property type="evidence" value="ECO:0007669"/>
    <property type="project" value="InterPro"/>
</dbReference>
<dbReference type="GO" id="GO:0019867">
    <property type="term" value="C:outer membrane"/>
    <property type="evidence" value="ECO:0007669"/>
    <property type="project" value="InterPro"/>
</dbReference>